<sequence>MSGTAANGAWSKYAQDLEEQLARLYQPPSSDTSGDSGLRVATSSITSNNDKATSPIANYEAHARQIGILVKELRVQLEWAKAQDQFKKETESNIDPDARIHKEITELKKSKERADRIIQQQLELLKRWQERFNVTSTMGRVLMTPASSPLGGENDISMDHPI</sequence>
<evidence type="ECO:0000313" key="3">
    <source>
        <dbReference type="Proteomes" id="UP000267251"/>
    </source>
</evidence>
<feature type="region of interest" description="Disordered" evidence="1">
    <location>
        <begin position="21"/>
        <end position="54"/>
    </location>
</feature>
<gene>
    <name evidence="2" type="ORF">BJ684DRAFT_15690</name>
</gene>
<evidence type="ECO:0000256" key="1">
    <source>
        <dbReference type="SAM" id="MobiDB-lite"/>
    </source>
</evidence>
<accession>A0A4P9Y4Q4</accession>
<evidence type="ECO:0000313" key="2">
    <source>
        <dbReference type="EMBL" id="RKP13956.1"/>
    </source>
</evidence>
<keyword evidence="3" id="KW-1185">Reference proteome</keyword>
<protein>
    <submittedName>
        <fullName evidence="2">Uncharacterized protein</fullName>
    </submittedName>
</protein>
<feature type="compositionally biased region" description="Polar residues" evidence="1">
    <location>
        <begin position="27"/>
        <end position="54"/>
    </location>
</feature>
<dbReference type="Proteomes" id="UP000267251">
    <property type="component" value="Unassembled WGS sequence"/>
</dbReference>
<dbReference type="AlphaFoldDB" id="A0A4P9Y4Q4"/>
<proteinExistence type="predicted"/>
<name>A0A4P9Y4Q4_9FUNG</name>
<reference evidence="3" key="1">
    <citation type="journal article" date="2018" name="Nat. Microbiol.">
        <title>Leveraging single-cell genomics to expand the fungal tree of life.</title>
        <authorList>
            <person name="Ahrendt S.R."/>
            <person name="Quandt C.A."/>
            <person name="Ciobanu D."/>
            <person name="Clum A."/>
            <person name="Salamov A."/>
            <person name="Andreopoulos B."/>
            <person name="Cheng J.F."/>
            <person name="Woyke T."/>
            <person name="Pelin A."/>
            <person name="Henrissat B."/>
            <person name="Reynolds N.K."/>
            <person name="Benny G.L."/>
            <person name="Smith M.E."/>
            <person name="James T.Y."/>
            <person name="Grigoriev I.V."/>
        </authorList>
    </citation>
    <scope>NUCLEOTIDE SEQUENCE [LARGE SCALE GENOMIC DNA]</scope>
</reference>
<organism evidence="2 3">
    <name type="scientific">Piptocephalis cylindrospora</name>
    <dbReference type="NCBI Taxonomy" id="1907219"/>
    <lineage>
        <taxon>Eukaryota</taxon>
        <taxon>Fungi</taxon>
        <taxon>Fungi incertae sedis</taxon>
        <taxon>Zoopagomycota</taxon>
        <taxon>Zoopagomycotina</taxon>
        <taxon>Zoopagomycetes</taxon>
        <taxon>Zoopagales</taxon>
        <taxon>Piptocephalidaceae</taxon>
        <taxon>Piptocephalis</taxon>
    </lineage>
</organism>
<dbReference type="EMBL" id="KZ987913">
    <property type="protein sequence ID" value="RKP13956.1"/>
    <property type="molecule type" value="Genomic_DNA"/>
</dbReference>